<dbReference type="GO" id="GO:0010185">
    <property type="term" value="P:regulation of cellular defense response"/>
    <property type="evidence" value="ECO:0007669"/>
    <property type="project" value="UniProtKB-ARBA"/>
</dbReference>
<organism evidence="11">
    <name type="scientific">Noctiluca scintillans</name>
    <name type="common">Sea sparkle</name>
    <name type="synonym">Red tide dinoflagellate</name>
    <dbReference type="NCBI Taxonomy" id="2966"/>
    <lineage>
        <taxon>Eukaryota</taxon>
        <taxon>Sar</taxon>
        <taxon>Alveolata</taxon>
        <taxon>Dinophyceae</taxon>
        <taxon>Noctilucales</taxon>
        <taxon>Noctilucaceae</taxon>
        <taxon>Noctiluca</taxon>
    </lineage>
</organism>
<comment type="similarity">
    <text evidence="3">Belongs to the fucolectin family.</text>
</comment>
<name>A0A7S1F2R9_NOCSC</name>
<dbReference type="InterPro" id="IPR008979">
    <property type="entry name" value="Galactose-bd-like_sf"/>
</dbReference>
<keyword evidence="7" id="KW-0106">Calcium</keyword>
<feature type="domain" description="Fucolectin tachylectin-4 pentraxin-1" evidence="10">
    <location>
        <begin position="17"/>
        <end position="165"/>
    </location>
</feature>
<dbReference type="SMART" id="SM00607">
    <property type="entry name" value="FTP"/>
    <property type="match status" value="1"/>
</dbReference>
<reference evidence="11" key="1">
    <citation type="submission" date="2021-01" db="EMBL/GenBank/DDBJ databases">
        <authorList>
            <person name="Corre E."/>
            <person name="Pelletier E."/>
            <person name="Niang G."/>
            <person name="Scheremetjew M."/>
            <person name="Finn R."/>
            <person name="Kale V."/>
            <person name="Holt S."/>
            <person name="Cochrane G."/>
            <person name="Meng A."/>
            <person name="Brown T."/>
            <person name="Cohen L."/>
        </authorList>
    </citation>
    <scope>NUCLEOTIDE SEQUENCE</scope>
</reference>
<evidence type="ECO:0000256" key="4">
    <source>
        <dbReference type="ARBA" id="ARBA00011233"/>
    </source>
</evidence>
<evidence type="ECO:0000256" key="3">
    <source>
        <dbReference type="ARBA" id="ARBA00010147"/>
    </source>
</evidence>
<dbReference type="EMBL" id="HBFQ01019597">
    <property type="protein sequence ID" value="CAD8839393.1"/>
    <property type="molecule type" value="Transcribed_RNA"/>
</dbReference>
<keyword evidence="6" id="KW-0430">Lectin</keyword>
<evidence type="ECO:0000256" key="1">
    <source>
        <dbReference type="ARBA" id="ARBA00002219"/>
    </source>
</evidence>
<comment type="subunit">
    <text evidence="4">Homotrimer.</text>
</comment>
<keyword evidence="9" id="KW-0732">Signal</keyword>
<evidence type="ECO:0000313" key="11">
    <source>
        <dbReference type="EMBL" id="CAD8839393.1"/>
    </source>
</evidence>
<dbReference type="InterPro" id="IPR027443">
    <property type="entry name" value="IPNS-like_sf"/>
</dbReference>
<evidence type="ECO:0000256" key="2">
    <source>
        <dbReference type="ARBA" id="ARBA00007730"/>
    </source>
</evidence>
<dbReference type="PANTHER" id="PTHR45713">
    <property type="entry name" value="FTP DOMAIN-CONTAINING PROTEIN"/>
    <property type="match status" value="1"/>
</dbReference>
<dbReference type="InterPro" id="IPR007803">
    <property type="entry name" value="Asp/Arg/Pro-Hydrxlase"/>
</dbReference>
<evidence type="ECO:0000256" key="7">
    <source>
        <dbReference type="ARBA" id="ARBA00022837"/>
    </source>
</evidence>
<evidence type="ECO:0000256" key="8">
    <source>
        <dbReference type="ARBA" id="ARBA00023157"/>
    </source>
</evidence>
<dbReference type="PANTHER" id="PTHR45713:SF6">
    <property type="entry name" value="F5_8 TYPE C DOMAIN-CONTAINING PROTEIN"/>
    <property type="match status" value="1"/>
</dbReference>
<dbReference type="GO" id="GO:0046872">
    <property type="term" value="F:metal ion binding"/>
    <property type="evidence" value="ECO:0007669"/>
    <property type="project" value="UniProtKB-KW"/>
</dbReference>
<dbReference type="Pfam" id="PF05118">
    <property type="entry name" value="Asp_Arg_Hydrox"/>
    <property type="match status" value="1"/>
</dbReference>
<evidence type="ECO:0000259" key="10">
    <source>
        <dbReference type="SMART" id="SM00607"/>
    </source>
</evidence>
<comment type="function">
    <text evidence="1">Acts as a defensive agent. Recognizes blood group fucosylated oligosaccharides including A, B, H and Lewis B-type antigens. Does not recognize Lewis A antigen and has low affinity for monovalent haptens.</text>
</comment>
<keyword evidence="8" id="KW-1015">Disulfide bond</keyword>
<protein>
    <recommendedName>
        <fullName evidence="10">Fucolectin tachylectin-4 pentraxin-1 domain-containing protein</fullName>
    </recommendedName>
</protein>
<proteinExistence type="inferred from homology"/>
<dbReference type="GO" id="GO:0042806">
    <property type="term" value="F:fucose binding"/>
    <property type="evidence" value="ECO:0007669"/>
    <property type="project" value="UniProtKB-ARBA"/>
</dbReference>
<dbReference type="GO" id="GO:0001868">
    <property type="term" value="P:regulation of complement activation, lectin pathway"/>
    <property type="evidence" value="ECO:0007669"/>
    <property type="project" value="UniProtKB-ARBA"/>
</dbReference>
<dbReference type="InterPro" id="IPR006585">
    <property type="entry name" value="FTP1"/>
</dbReference>
<dbReference type="SUPFAM" id="SSF49785">
    <property type="entry name" value="Galactose-binding domain-like"/>
    <property type="match status" value="1"/>
</dbReference>
<dbReference type="Gene3D" id="2.60.120.330">
    <property type="entry name" value="B-lactam Antibiotic, Isopenicillin N Synthase, Chain"/>
    <property type="match status" value="1"/>
</dbReference>
<gene>
    <name evidence="11" type="ORF">NSCI0253_LOCUS13741</name>
</gene>
<feature type="chain" id="PRO_5030692109" description="Fucolectin tachylectin-4 pentraxin-1 domain-containing protein" evidence="9">
    <location>
        <begin position="18"/>
        <end position="533"/>
    </location>
</feature>
<dbReference type="InterPro" id="IPR051941">
    <property type="entry name" value="BG_Antigen-Binding_Lectin"/>
</dbReference>
<evidence type="ECO:0000256" key="5">
    <source>
        <dbReference type="ARBA" id="ARBA00022723"/>
    </source>
</evidence>
<dbReference type="AlphaFoldDB" id="A0A7S1F2R9"/>
<accession>A0A7S1F2R9</accession>
<dbReference type="Gene3D" id="2.60.120.260">
    <property type="entry name" value="Galactose-binding domain-like"/>
    <property type="match status" value="1"/>
</dbReference>
<dbReference type="Pfam" id="PF22633">
    <property type="entry name" value="F5_F8_type_C_2"/>
    <property type="match status" value="1"/>
</dbReference>
<keyword evidence="5" id="KW-0479">Metal-binding</keyword>
<feature type="signal peptide" evidence="9">
    <location>
        <begin position="1"/>
        <end position="17"/>
    </location>
</feature>
<evidence type="ECO:0000256" key="6">
    <source>
        <dbReference type="ARBA" id="ARBA00022734"/>
    </source>
</evidence>
<sequence>MLVCLALVAFLFPFSGAVNLARGRQTAQSSTRAGGGESSRAVDGVLEAHWSSGSCTHTAPEGEPSPWWYVDLGRAHAIGVVRVLNRFEAPERLVNWQVRVGWGDAWTATACASVQTHPVQAGAWAEVDCRGLRGQRVAVVLIGNPLAVLTLCEVQVFEHGFGGLPPRQESSPHLTAARREVFAYYGPNPGVEHLEEASRLLGESLHDLSTAALDQLYLDVSSMRGPRGEFVMTTPPFLALRARILERQALSSACASSSPGSQLCCSSSLTHTAAGCLGKAISFAKMAGNLTHAVQMFELGVSPQPAGYPLARWPDFWQTCELFAPALTHTSFDPFLDPETPSLKSLVGVLESSLPSVRADLDQVLSQFGASAFEPAFPHLVVEGGWDRLVLYEGVRGWSSRWCLQATQPLNLCELLRGTLPGESHGLVSRYLTDRHEEVSISRMLPGSRLLVHNGGTNMRVNINLPLSDDEDMWLRVGRSPRRPLRDRRAAVYDACQDREMGHEGSTSTYWLEVGVMHPTAVQDLLRPEKTEL</sequence>
<comment type="similarity">
    <text evidence="2">Belongs to the aspartyl/asparaginyl beta-hydroxylase family.</text>
</comment>
<evidence type="ECO:0000256" key="9">
    <source>
        <dbReference type="SAM" id="SignalP"/>
    </source>
</evidence>